<accession>A0A3D9R0M2</accession>
<reference evidence="2 3" key="1">
    <citation type="submission" date="2018-08" db="EMBL/GenBank/DDBJ databases">
        <title>Genomic Encyclopedia of Type Strains, Phase III (KMG-III): the genomes of soil and plant-associated and newly described type strains.</title>
        <authorList>
            <person name="Whitman W."/>
        </authorList>
    </citation>
    <scope>NUCLEOTIDE SEQUENCE [LARGE SCALE GENOMIC DNA]</scope>
    <source>
        <strain evidence="2 3">CGMCC 1.10966</strain>
    </source>
</reference>
<feature type="transmembrane region" description="Helical" evidence="1">
    <location>
        <begin position="82"/>
        <end position="101"/>
    </location>
</feature>
<proteinExistence type="predicted"/>
<dbReference type="Proteomes" id="UP000256304">
    <property type="component" value="Unassembled WGS sequence"/>
</dbReference>
<evidence type="ECO:0008006" key="4">
    <source>
        <dbReference type="Google" id="ProtNLM"/>
    </source>
</evidence>
<organism evidence="2 3">
    <name type="scientific">Paenibacillus taihuensis</name>
    <dbReference type="NCBI Taxonomy" id="1156355"/>
    <lineage>
        <taxon>Bacteria</taxon>
        <taxon>Bacillati</taxon>
        <taxon>Bacillota</taxon>
        <taxon>Bacilli</taxon>
        <taxon>Bacillales</taxon>
        <taxon>Paenibacillaceae</taxon>
        <taxon>Paenibacillus</taxon>
    </lineage>
</organism>
<gene>
    <name evidence="2" type="ORF">A8990_14237</name>
</gene>
<keyword evidence="1" id="KW-0812">Transmembrane</keyword>
<keyword evidence="3" id="KW-1185">Reference proteome</keyword>
<dbReference type="OrthoDB" id="7041700at2"/>
<feature type="transmembrane region" description="Helical" evidence="1">
    <location>
        <begin position="161"/>
        <end position="192"/>
    </location>
</feature>
<evidence type="ECO:0000313" key="3">
    <source>
        <dbReference type="Proteomes" id="UP000256304"/>
    </source>
</evidence>
<evidence type="ECO:0000313" key="2">
    <source>
        <dbReference type="EMBL" id="REE67610.1"/>
    </source>
</evidence>
<dbReference type="EMBL" id="QTTN01000042">
    <property type="protein sequence ID" value="REE67610.1"/>
    <property type="molecule type" value="Genomic_DNA"/>
</dbReference>
<sequence>MFEDMRKIRNWAAALLLISAMLICSIVFGQRDILFPEIAGMAMGVMVFPVAHWIRRPVHLWLSPSLAAFLGTALNELHVSPLLKLWLGFIIIVILMHVFRVHFGPTIPAGLLPIFLVLHDYVFATSTTIFTFMIMLAAFYMRKQEKGTSNSAGFRKKTDTLIISIILCAWIGVAFAAGMEVIVVPPVFALIFELFHAQKFGYRMIPPRLTVLTIAAIVAVVVLHLLPDSIIWVGVINVVITFLLCKWFKAPVPVAFGVSLMPLIYPAWGTWWFPVGVFITTGVLMSVTAAYRMFRIKQGEAMQTTTKPAPVR</sequence>
<dbReference type="RefSeq" id="WP_116191883.1">
    <property type="nucleotide sequence ID" value="NZ_QTTN01000042.1"/>
</dbReference>
<feature type="transmembrane region" description="Helical" evidence="1">
    <location>
        <begin position="121"/>
        <end position="140"/>
    </location>
</feature>
<keyword evidence="1" id="KW-0472">Membrane</keyword>
<keyword evidence="1" id="KW-1133">Transmembrane helix</keyword>
<evidence type="ECO:0000256" key="1">
    <source>
        <dbReference type="SAM" id="Phobius"/>
    </source>
</evidence>
<protein>
    <recommendedName>
        <fullName evidence="4">HPP family protein</fullName>
    </recommendedName>
</protein>
<dbReference type="AlphaFoldDB" id="A0A3D9R0M2"/>
<name>A0A3D9R0M2_9BACL</name>
<feature type="transmembrane region" description="Helical" evidence="1">
    <location>
        <begin position="212"/>
        <end position="240"/>
    </location>
</feature>
<feature type="transmembrane region" description="Helical" evidence="1">
    <location>
        <begin position="271"/>
        <end position="294"/>
    </location>
</feature>
<comment type="caution">
    <text evidence="2">The sequence shown here is derived from an EMBL/GenBank/DDBJ whole genome shotgun (WGS) entry which is preliminary data.</text>
</comment>